<accession>A0ACB9TW59</accession>
<name>A0ACB9TW59_HOLOL</name>
<gene>
    <name evidence="1" type="ORF">MML48_1g06812</name>
</gene>
<keyword evidence="2" id="KW-1185">Reference proteome</keyword>
<keyword evidence="1" id="KW-0675">Receptor</keyword>
<comment type="caution">
    <text evidence="1">The sequence shown here is derived from an EMBL/GenBank/DDBJ whole genome shotgun (WGS) entry which is preliminary data.</text>
</comment>
<dbReference type="EMBL" id="CM043015">
    <property type="protein sequence ID" value="KAI4470884.1"/>
    <property type="molecule type" value="Genomic_DNA"/>
</dbReference>
<evidence type="ECO:0000313" key="2">
    <source>
        <dbReference type="Proteomes" id="UP001056778"/>
    </source>
</evidence>
<protein>
    <submittedName>
        <fullName evidence="1">Lung seven transmembrane receptor</fullName>
    </submittedName>
</protein>
<proteinExistence type="predicted"/>
<evidence type="ECO:0000313" key="1">
    <source>
        <dbReference type="EMBL" id="KAI4470884.1"/>
    </source>
</evidence>
<keyword evidence="1" id="KW-0812">Transmembrane</keyword>
<reference evidence="1" key="1">
    <citation type="submission" date="2022-04" db="EMBL/GenBank/DDBJ databases">
        <title>Chromosome-scale genome assembly of Holotrichia oblita Faldermann.</title>
        <authorList>
            <person name="Rongchong L."/>
        </authorList>
    </citation>
    <scope>NUCLEOTIDE SEQUENCE</scope>
    <source>
        <strain evidence="1">81SQS9</strain>
    </source>
</reference>
<dbReference type="Proteomes" id="UP001056778">
    <property type="component" value="Chromosome 1"/>
</dbReference>
<keyword evidence="1" id="KW-0472">Membrane</keyword>
<sequence>MSKYFKAILLFLLMIAICSGRKHKININWDVRKYIALSTFGFYKRGFLDVKLINFTAKPMNKSDVVGCRMMVNCSPGWRQPLHIYKDSNDIPNSFFKTRSYEENKLIRVIRDASSPSPQSCLHSLPLISKTISNVTYYNTSFVIYVASDSEEGLYNLYFHSCPNYVTNNEVEYDFTVSISTYLQSLYL</sequence>
<organism evidence="1 2">
    <name type="scientific">Holotrichia oblita</name>
    <name type="common">Chafer beetle</name>
    <dbReference type="NCBI Taxonomy" id="644536"/>
    <lineage>
        <taxon>Eukaryota</taxon>
        <taxon>Metazoa</taxon>
        <taxon>Ecdysozoa</taxon>
        <taxon>Arthropoda</taxon>
        <taxon>Hexapoda</taxon>
        <taxon>Insecta</taxon>
        <taxon>Pterygota</taxon>
        <taxon>Neoptera</taxon>
        <taxon>Endopterygota</taxon>
        <taxon>Coleoptera</taxon>
        <taxon>Polyphaga</taxon>
        <taxon>Scarabaeiformia</taxon>
        <taxon>Scarabaeidae</taxon>
        <taxon>Melolonthinae</taxon>
        <taxon>Holotrichia</taxon>
    </lineage>
</organism>